<evidence type="ECO:0000256" key="3">
    <source>
        <dbReference type="ARBA" id="ARBA00012891"/>
    </source>
</evidence>
<evidence type="ECO:0000256" key="1">
    <source>
        <dbReference type="ARBA" id="ARBA00000213"/>
    </source>
</evidence>
<evidence type="ECO:0000256" key="4">
    <source>
        <dbReference type="ARBA" id="ARBA00023029"/>
    </source>
</evidence>
<keyword evidence="6" id="KW-0413">Isomerase</keyword>
<dbReference type="EMBL" id="JBIRYO010000009">
    <property type="protein sequence ID" value="MFI2475027.1"/>
    <property type="molecule type" value="Genomic_DNA"/>
</dbReference>
<accession>A0ABW7X1S2</accession>
<dbReference type="InterPro" id="IPR013500">
    <property type="entry name" value="TopoI_cat_euk"/>
</dbReference>
<dbReference type="InterPro" id="IPR001631">
    <property type="entry name" value="TopoI"/>
</dbReference>
<dbReference type="SUPFAM" id="SSF55869">
    <property type="entry name" value="DNA topoisomerase I domain"/>
    <property type="match status" value="1"/>
</dbReference>
<dbReference type="SUPFAM" id="SSF56349">
    <property type="entry name" value="DNA breaking-rejoining enzymes"/>
    <property type="match status" value="1"/>
</dbReference>
<dbReference type="Pfam" id="PF21338">
    <property type="entry name" value="Top1B_N_bact"/>
    <property type="match status" value="1"/>
</dbReference>
<evidence type="ECO:0000259" key="8">
    <source>
        <dbReference type="Pfam" id="PF21338"/>
    </source>
</evidence>
<keyword evidence="10" id="KW-1185">Reference proteome</keyword>
<comment type="caution">
    <text evidence="9">The sequence shown here is derived from an EMBL/GenBank/DDBJ whole genome shotgun (WGS) entry which is preliminary data.</text>
</comment>
<dbReference type="Gene3D" id="3.90.15.10">
    <property type="entry name" value="Topoisomerase I, Chain A, domain 3"/>
    <property type="match status" value="1"/>
</dbReference>
<dbReference type="Gene3D" id="1.10.132.120">
    <property type="match status" value="1"/>
</dbReference>
<comment type="catalytic activity">
    <reaction evidence="1">
        <text>ATP-independent breakage of single-stranded DNA, followed by passage and rejoining.</text>
        <dbReference type="EC" id="5.6.2.1"/>
    </reaction>
</comment>
<evidence type="ECO:0000256" key="6">
    <source>
        <dbReference type="ARBA" id="ARBA00023235"/>
    </source>
</evidence>
<dbReference type="InterPro" id="IPR035447">
    <property type="entry name" value="DNA_topo_I_N_sf"/>
</dbReference>
<dbReference type="Proteomes" id="UP001611415">
    <property type="component" value="Unassembled WGS sequence"/>
</dbReference>
<evidence type="ECO:0000259" key="7">
    <source>
        <dbReference type="Pfam" id="PF01028"/>
    </source>
</evidence>
<dbReference type="PROSITE" id="PS52038">
    <property type="entry name" value="TOPO_IB_2"/>
    <property type="match status" value="1"/>
</dbReference>
<evidence type="ECO:0000256" key="5">
    <source>
        <dbReference type="ARBA" id="ARBA00023125"/>
    </source>
</evidence>
<protein>
    <recommendedName>
        <fullName evidence="3">DNA topoisomerase</fullName>
        <ecNumber evidence="3">5.6.2.1</ecNumber>
    </recommendedName>
</protein>
<feature type="domain" description="DNA topoisomerase I catalytic core eukaryotic-type" evidence="7">
    <location>
        <begin position="81"/>
        <end position="300"/>
    </location>
</feature>
<gene>
    <name evidence="9" type="ORF">ACH49W_16750</name>
</gene>
<dbReference type="Gene3D" id="3.30.66.10">
    <property type="entry name" value="DNA topoisomerase I domain"/>
    <property type="match status" value="1"/>
</dbReference>
<feature type="domain" description="DNA topoisomerase IB N-terminal" evidence="8">
    <location>
        <begin position="21"/>
        <end position="69"/>
    </location>
</feature>
<evidence type="ECO:0000313" key="10">
    <source>
        <dbReference type="Proteomes" id="UP001611415"/>
    </source>
</evidence>
<dbReference type="Pfam" id="PF01028">
    <property type="entry name" value="Topoisom_I"/>
    <property type="match status" value="1"/>
</dbReference>
<dbReference type="InterPro" id="IPR011010">
    <property type="entry name" value="DNA_brk_join_enz"/>
</dbReference>
<keyword evidence="4" id="KW-0799">Topoisomerase</keyword>
<name>A0ABW7X1S2_9NOCA</name>
<comment type="similarity">
    <text evidence="2">Belongs to the type IB topoisomerase family.</text>
</comment>
<proteinExistence type="inferred from homology"/>
<organism evidence="9 10">
    <name type="scientific">Nocardia xishanensis</name>
    <dbReference type="NCBI Taxonomy" id="238964"/>
    <lineage>
        <taxon>Bacteria</taxon>
        <taxon>Bacillati</taxon>
        <taxon>Actinomycetota</taxon>
        <taxon>Actinomycetes</taxon>
        <taxon>Mycobacteriales</taxon>
        <taxon>Nocardiaceae</taxon>
        <taxon>Nocardia</taxon>
    </lineage>
</organism>
<keyword evidence="5" id="KW-0238">DNA-binding</keyword>
<dbReference type="InterPro" id="IPR049331">
    <property type="entry name" value="Top1B_N_bact"/>
</dbReference>
<dbReference type="RefSeq" id="WP_397092932.1">
    <property type="nucleotide sequence ID" value="NZ_JBIRYO010000009.1"/>
</dbReference>
<dbReference type="EC" id="5.6.2.1" evidence="3"/>
<dbReference type="PRINTS" id="PR00416">
    <property type="entry name" value="EUTPISMRASEI"/>
</dbReference>
<evidence type="ECO:0000313" key="9">
    <source>
        <dbReference type="EMBL" id="MFI2475027.1"/>
    </source>
</evidence>
<evidence type="ECO:0000256" key="2">
    <source>
        <dbReference type="ARBA" id="ARBA00006645"/>
    </source>
</evidence>
<reference evidence="9 10" key="1">
    <citation type="submission" date="2024-10" db="EMBL/GenBank/DDBJ databases">
        <title>The Natural Products Discovery Center: Release of the First 8490 Sequenced Strains for Exploring Actinobacteria Biosynthetic Diversity.</title>
        <authorList>
            <person name="Kalkreuter E."/>
            <person name="Kautsar S.A."/>
            <person name="Yang D."/>
            <person name="Bader C.D."/>
            <person name="Teijaro C.N."/>
            <person name="Fluegel L."/>
            <person name="Davis C.M."/>
            <person name="Simpson J.R."/>
            <person name="Lauterbach L."/>
            <person name="Steele A.D."/>
            <person name="Gui C."/>
            <person name="Meng S."/>
            <person name="Li G."/>
            <person name="Viehrig K."/>
            <person name="Ye F."/>
            <person name="Su P."/>
            <person name="Kiefer A.F."/>
            <person name="Nichols A."/>
            <person name="Cepeda A.J."/>
            <person name="Yan W."/>
            <person name="Fan B."/>
            <person name="Jiang Y."/>
            <person name="Adhikari A."/>
            <person name="Zheng C.-J."/>
            <person name="Schuster L."/>
            <person name="Cowan T.M."/>
            <person name="Smanski M.J."/>
            <person name="Chevrette M.G."/>
            <person name="De Carvalho L.P.S."/>
            <person name="Shen B."/>
        </authorList>
    </citation>
    <scope>NUCLEOTIDE SEQUENCE [LARGE SCALE GENOMIC DNA]</scope>
    <source>
        <strain evidence="9 10">NPDC019275</strain>
    </source>
</reference>
<sequence length="337" mass="38565">MRLRRTTPYGPGLRRIGRGRGFCYVGSDGEPVSDDEVLERIRGLAIPPAWRKVWICPYPNGHIQAVGVDAAGRRQYLYHEQWRRERDEEKFDRVLELAVRLPRVREQLRADLDRRGLDRRRMEAFALDLLDRGIFRIGGEEYVEEHGTRGVATLLRRNVEVHGDELVFDFTAKSGVRRQARLRDVRLARVVQAVRRSRAVSKRLLIYRDTSGYGELHADDINARFRELADCECSAKDLRTWQGTVLAAAGFGEADPPPSQRGRKRVERAVTERVAAELGNTPAVARSAYIDPRVVEAFEEGVTIADALQRAARHKSEQQRRLVTERAVIRLLRRRAG</sequence>
<dbReference type="InterPro" id="IPR014711">
    <property type="entry name" value="TopoI_cat_a-hlx-sub_euk"/>
</dbReference>